<evidence type="ECO:0000313" key="3">
    <source>
        <dbReference type="Proteomes" id="UP000635983"/>
    </source>
</evidence>
<keyword evidence="3" id="KW-1185">Reference proteome</keyword>
<name>A0A917Q210_9PSED</name>
<feature type="transmembrane region" description="Helical" evidence="1">
    <location>
        <begin position="21"/>
        <end position="39"/>
    </location>
</feature>
<dbReference type="EMBL" id="BMPO01000009">
    <property type="protein sequence ID" value="GGK06672.1"/>
    <property type="molecule type" value="Genomic_DNA"/>
</dbReference>
<sequence length="43" mass="4698">MRKKKTVDPVRQAQKNQAHRIGWAIAAAGIAVGFLLIMIKPIG</sequence>
<protein>
    <submittedName>
        <fullName evidence="2">Uncharacterized protein</fullName>
    </submittedName>
</protein>
<evidence type="ECO:0000313" key="2">
    <source>
        <dbReference type="EMBL" id="GGK06672.1"/>
    </source>
</evidence>
<comment type="caution">
    <text evidence="2">The sequence shown here is derived from an EMBL/GenBank/DDBJ whole genome shotgun (WGS) entry which is preliminary data.</text>
</comment>
<organism evidence="2 3">
    <name type="scientific">Pseudomonas matsuisoli</name>
    <dbReference type="NCBI Taxonomy" id="1515666"/>
    <lineage>
        <taxon>Bacteria</taxon>
        <taxon>Pseudomonadati</taxon>
        <taxon>Pseudomonadota</taxon>
        <taxon>Gammaproteobacteria</taxon>
        <taxon>Pseudomonadales</taxon>
        <taxon>Pseudomonadaceae</taxon>
        <taxon>Pseudomonas</taxon>
    </lineage>
</organism>
<keyword evidence="1" id="KW-1133">Transmembrane helix</keyword>
<dbReference type="AlphaFoldDB" id="A0A917Q210"/>
<gene>
    <name evidence="2" type="ORF">GCM10009304_36080</name>
</gene>
<keyword evidence="1" id="KW-0812">Transmembrane</keyword>
<accession>A0A917Q210</accession>
<dbReference type="Proteomes" id="UP000635983">
    <property type="component" value="Unassembled WGS sequence"/>
</dbReference>
<reference evidence="2" key="1">
    <citation type="journal article" date="2014" name="Int. J. Syst. Evol. Microbiol.">
        <title>Complete genome sequence of Corynebacterium casei LMG S-19264T (=DSM 44701T), isolated from a smear-ripened cheese.</title>
        <authorList>
            <consortium name="US DOE Joint Genome Institute (JGI-PGF)"/>
            <person name="Walter F."/>
            <person name="Albersmeier A."/>
            <person name="Kalinowski J."/>
            <person name="Ruckert C."/>
        </authorList>
    </citation>
    <scope>NUCLEOTIDE SEQUENCE</scope>
    <source>
        <strain evidence="2">JCM 30078</strain>
    </source>
</reference>
<reference evidence="2" key="2">
    <citation type="submission" date="2020-09" db="EMBL/GenBank/DDBJ databases">
        <authorList>
            <person name="Sun Q."/>
            <person name="Ohkuma M."/>
        </authorList>
    </citation>
    <scope>NUCLEOTIDE SEQUENCE</scope>
    <source>
        <strain evidence="2">JCM 30078</strain>
    </source>
</reference>
<evidence type="ECO:0000256" key="1">
    <source>
        <dbReference type="SAM" id="Phobius"/>
    </source>
</evidence>
<proteinExistence type="predicted"/>
<dbReference type="RefSeq" id="WP_268240489.1">
    <property type="nucleotide sequence ID" value="NZ_BMPO01000009.1"/>
</dbReference>
<keyword evidence="1" id="KW-0472">Membrane</keyword>